<evidence type="ECO:0000313" key="2">
    <source>
        <dbReference type="WBParaSite" id="PgR037_g028_t01"/>
    </source>
</evidence>
<reference evidence="2" key="1">
    <citation type="submission" date="2022-11" db="UniProtKB">
        <authorList>
            <consortium name="WormBaseParasite"/>
        </authorList>
    </citation>
    <scope>IDENTIFICATION</scope>
</reference>
<proteinExistence type="predicted"/>
<evidence type="ECO:0000313" key="1">
    <source>
        <dbReference type="Proteomes" id="UP000887569"/>
    </source>
</evidence>
<protein>
    <submittedName>
        <fullName evidence="2">Uncharacterized protein</fullName>
    </submittedName>
</protein>
<dbReference type="AlphaFoldDB" id="A0A915BFB5"/>
<name>A0A915BFB5_PARUN</name>
<accession>A0A915BFB5</accession>
<dbReference type="Proteomes" id="UP000887569">
    <property type="component" value="Unplaced"/>
</dbReference>
<sequence length="162" mass="17684">MAVLTAKDRKSTVDEAAVLIKNGTHPNIAVEGHRQSGPTNMFQKLSTNSNKGTAKGPRTAYKRHMHSLNMSFACVDSNTSTPADASRERVKANDYETPSKAIVPASDQPPQARARQAIMAGALTVDCNRNVGVRSIKSEFIPKPRKVVKFYDELNIASEQKC</sequence>
<dbReference type="WBParaSite" id="PgR037_g028_t01">
    <property type="protein sequence ID" value="PgR037_g028_t01"/>
    <property type="gene ID" value="PgR037_g028"/>
</dbReference>
<organism evidence="1 2">
    <name type="scientific">Parascaris univalens</name>
    <name type="common">Nematode worm</name>
    <dbReference type="NCBI Taxonomy" id="6257"/>
    <lineage>
        <taxon>Eukaryota</taxon>
        <taxon>Metazoa</taxon>
        <taxon>Ecdysozoa</taxon>
        <taxon>Nematoda</taxon>
        <taxon>Chromadorea</taxon>
        <taxon>Rhabditida</taxon>
        <taxon>Spirurina</taxon>
        <taxon>Ascaridomorpha</taxon>
        <taxon>Ascaridoidea</taxon>
        <taxon>Ascarididae</taxon>
        <taxon>Parascaris</taxon>
    </lineage>
</organism>
<keyword evidence="1" id="KW-1185">Reference proteome</keyword>